<organism evidence="1 2">
    <name type="scientific">Pyricularia oryzae</name>
    <name type="common">Rice blast fungus</name>
    <name type="synonym">Magnaporthe oryzae</name>
    <dbReference type="NCBI Taxonomy" id="318829"/>
    <lineage>
        <taxon>Eukaryota</taxon>
        <taxon>Fungi</taxon>
        <taxon>Dikarya</taxon>
        <taxon>Ascomycota</taxon>
        <taxon>Pezizomycotina</taxon>
        <taxon>Sordariomycetes</taxon>
        <taxon>Sordariomycetidae</taxon>
        <taxon>Magnaporthales</taxon>
        <taxon>Pyriculariaceae</taxon>
        <taxon>Pyricularia</taxon>
    </lineage>
</organism>
<dbReference type="AlphaFoldDB" id="A0A4V1C604"/>
<evidence type="ECO:0000313" key="2">
    <source>
        <dbReference type="Proteomes" id="UP000294847"/>
    </source>
</evidence>
<name>A0A4V1C604_PYROR</name>
<dbReference type="Proteomes" id="UP000294847">
    <property type="component" value="Chromosome 3"/>
</dbReference>
<reference evidence="1 2" key="1">
    <citation type="journal article" date="2019" name="Mol. Biol. Evol.">
        <title>Blast fungal genomes show frequent chromosomal changes, gene gains and losses, and effector gene turnover.</title>
        <authorList>
            <person name="Gomez Luciano L.B."/>
            <person name="Jason Tsai I."/>
            <person name="Chuma I."/>
            <person name="Tosa Y."/>
            <person name="Chen Y.H."/>
            <person name="Li J.Y."/>
            <person name="Li M.Y."/>
            <person name="Jade Lu M.Y."/>
            <person name="Nakayashiki H."/>
            <person name="Li W.H."/>
        </authorList>
    </citation>
    <scope>NUCLEOTIDE SEQUENCE [LARGE SCALE GENOMIC DNA]</scope>
    <source>
        <strain evidence="1">MZ5-1-6</strain>
    </source>
</reference>
<dbReference type="EMBL" id="CP034206">
    <property type="protein sequence ID" value="QBZ58195.1"/>
    <property type="molecule type" value="Genomic_DNA"/>
</dbReference>
<gene>
    <name evidence="1" type="ORF">PoMZ_03139</name>
</gene>
<sequence length="65" mass="7186">MIRMHAGRDPTETSNEPIENRLPAVVGNWNSGMRDNRCLFISLTAPVSAEKSSPSAKPFSESQLR</sequence>
<evidence type="ECO:0000313" key="1">
    <source>
        <dbReference type="EMBL" id="QBZ58195.1"/>
    </source>
</evidence>
<proteinExistence type="predicted"/>
<accession>A0A4V1C604</accession>
<protein>
    <submittedName>
        <fullName evidence="1">Uncharacterized protein</fullName>
    </submittedName>
</protein>